<dbReference type="Pfam" id="PF13306">
    <property type="entry name" value="LRR_5"/>
    <property type="match status" value="1"/>
</dbReference>
<reference evidence="1" key="1">
    <citation type="submission" date="2020-07" db="EMBL/GenBank/DDBJ databases">
        <title>Genomic analysis of a strain of Sedimentibacter Hydroxybenzoicus DSM7310.</title>
        <authorList>
            <person name="Ma S."/>
        </authorList>
    </citation>
    <scope>NUCLEOTIDE SEQUENCE</scope>
    <source>
        <strain evidence="1">DSM 7310</strain>
    </source>
</reference>
<dbReference type="AlphaFoldDB" id="A0A974BL02"/>
<dbReference type="InterPro" id="IPR032675">
    <property type="entry name" value="LRR_dom_sf"/>
</dbReference>
<gene>
    <name evidence="1" type="ORF">HZF24_12690</name>
</gene>
<dbReference type="Proteomes" id="UP000611629">
    <property type="component" value="Unassembled WGS sequence"/>
</dbReference>
<proteinExistence type="predicted"/>
<accession>A0A974BL02</accession>
<dbReference type="InterPro" id="IPR026906">
    <property type="entry name" value="LRR_5"/>
</dbReference>
<organism evidence="1 2">
    <name type="scientific">Sedimentibacter hydroxybenzoicus DSM 7310</name>
    <dbReference type="NCBI Taxonomy" id="1123245"/>
    <lineage>
        <taxon>Bacteria</taxon>
        <taxon>Bacillati</taxon>
        <taxon>Bacillota</taxon>
        <taxon>Tissierellia</taxon>
        <taxon>Sedimentibacter</taxon>
    </lineage>
</organism>
<sequence>MKPSERFFKLYKLINIGVISKMKYKNLLKPTVTILLSFILLFIFSACSQNDGSSEIPDPPANSDESINMVSGDYQFVVNHDNTITITKYTGQDISIEIPGEIDGKKVTAIGHTPERIGAFEYCTTLTSVVIPEGVTEIQDNAFYYCTKLTSVVIPEGVTKILDNAFYSCHNLKEITIPASVTVIWHCAFADCPNLQSVYFEGDAPQTGNYLFDLTFPTIYYHEGSDGWTNPWYGRATEIY</sequence>
<dbReference type="PANTHER" id="PTHR45661">
    <property type="entry name" value="SURFACE ANTIGEN"/>
    <property type="match status" value="1"/>
</dbReference>
<protein>
    <submittedName>
        <fullName evidence="1">Leucine-rich repeat domain-containing protein</fullName>
    </submittedName>
</protein>
<keyword evidence="2" id="KW-1185">Reference proteome</keyword>
<comment type="caution">
    <text evidence="1">The sequence shown here is derived from an EMBL/GenBank/DDBJ whole genome shotgun (WGS) entry which is preliminary data.</text>
</comment>
<evidence type="ECO:0000313" key="1">
    <source>
        <dbReference type="EMBL" id="NYB74997.1"/>
    </source>
</evidence>
<dbReference type="PANTHER" id="PTHR45661:SF3">
    <property type="entry name" value="IG-LIKE DOMAIN-CONTAINING PROTEIN"/>
    <property type="match status" value="1"/>
</dbReference>
<dbReference type="InterPro" id="IPR053139">
    <property type="entry name" value="Surface_bspA-like"/>
</dbReference>
<dbReference type="Gene3D" id="3.80.10.10">
    <property type="entry name" value="Ribonuclease Inhibitor"/>
    <property type="match status" value="1"/>
</dbReference>
<name>A0A974BL02_SEDHY</name>
<dbReference type="EMBL" id="JACBNQ010000015">
    <property type="protein sequence ID" value="NYB74997.1"/>
    <property type="molecule type" value="Genomic_DNA"/>
</dbReference>
<dbReference type="SUPFAM" id="SSF52058">
    <property type="entry name" value="L domain-like"/>
    <property type="match status" value="1"/>
</dbReference>
<dbReference type="RefSeq" id="WP_179238699.1">
    <property type="nucleotide sequence ID" value="NZ_JACBNQ010000015.1"/>
</dbReference>
<evidence type="ECO:0000313" key="2">
    <source>
        <dbReference type="Proteomes" id="UP000611629"/>
    </source>
</evidence>